<dbReference type="PANTHER" id="PTHR43157">
    <property type="entry name" value="PHOSPHATIDYLINOSITOL-GLYCAN BIOSYNTHESIS CLASS F PROTEIN-RELATED"/>
    <property type="match status" value="1"/>
</dbReference>
<dbReference type="Gene3D" id="3.40.50.720">
    <property type="entry name" value="NAD(P)-binding Rossmann-like Domain"/>
    <property type="match status" value="1"/>
</dbReference>
<dbReference type="GeneID" id="63684223"/>
<gene>
    <name evidence="2" type="ORF">DACRYDRAFT_111017</name>
</gene>
<dbReference type="Proteomes" id="UP000030653">
    <property type="component" value="Unassembled WGS sequence"/>
</dbReference>
<name>M5FX38_DACPD</name>
<evidence type="ECO:0000313" key="2">
    <source>
        <dbReference type="EMBL" id="EJT98036.1"/>
    </source>
</evidence>
<evidence type="ECO:0000256" key="1">
    <source>
        <dbReference type="ARBA" id="ARBA00023002"/>
    </source>
</evidence>
<keyword evidence="1" id="KW-0560">Oxidoreductase</keyword>
<dbReference type="OMA" id="SHEYLIL"/>
<dbReference type="PANTHER" id="PTHR43157:SF31">
    <property type="entry name" value="PHOSPHATIDYLINOSITOL-GLYCAN BIOSYNTHESIS CLASS F PROTEIN"/>
    <property type="match status" value="1"/>
</dbReference>
<organism evidence="2 3">
    <name type="scientific">Dacryopinax primogenitus (strain DJM 731)</name>
    <name type="common">Brown rot fungus</name>
    <dbReference type="NCBI Taxonomy" id="1858805"/>
    <lineage>
        <taxon>Eukaryota</taxon>
        <taxon>Fungi</taxon>
        <taxon>Dikarya</taxon>
        <taxon>Basidiomycota</taxon>
        <taxon>Agaricomycotina</taxon>
        <taxon>Dacrymycetes</taxon>
        <taxon>Dacrymycetales</taxon>
        <taxon>Dacrymycetaceae</taxon>
        <taxon>Dacryopinax</taxon>
    </lineage>
</organism>
<dbReference type="EMBL" id="JH795874">
    <property type="protein sequence ID" value="EJT98036.1"/>
    <property type="molecule type" value="Genomic_DNA"/>
</dbReference>
<evidence type="ECO:0000313" key="3">
    <source>
        <dbReference type="Proteomes" id="UP000030653"/>
    </source>
</evidence>
<dbReference type="HOGENOM" id="CLU_010194_44_6_1"/>
<accession>M5FX38</accession>
<dbReference type="InterPro" id="IPR036291">
    <property type="entry name" value="NAD(P)-bd_dom_sf"/>
</dbReference>
<sequence length="315" mass="34209">MADVPDLSGRVALVTGANRGLGYAVAVILAQKGAKVYIACRSLDKAVQAVQQMEIAHEALKGRLIPLEVDLGSVRKSKAAGEEVIRLEGIMGRLDILICNAAQTGTPYEENEEGISTIMASNHLGHCALTLALLPLLDRTDLSPPCDVRVILVTSAGYALAPKPWQFKSVRDFRNDAGQKEGGLVTQLARYGQTKLANILFAAELQRRFKRHHTQSLALSVHPGGVVTSGAKNFLRTWYWVFAWGFVPPEKAAKAIVFDAASPKVREQGWGGAYLVPGGKKGKLQKGAQDETLAKDLWELSERVCKEIEEKGKVE</sequence>
<dbReference type="PRINTS" id="PR00081">
    <property type="entry name" value="GDHRDH"/>
</dbReference>
<dbReference type="SUPFAM" id="SSF51735">
    <property type="entry name" value="NAD(P)-binding Rossmann-fold domains"/>
    <property type="match status" value="1"/>
</dbReference>
<dbReference type="AlphaFoldDB" id="M5FX38"/>
<proteinExistence type="predicted"/>
<dbReference type="GO" id="GO:0016491">
    <property type="term" value="F:oxidoreductase activity"/>
    <property type="evidence" value="ECO:0007669"/>
    <property type="project" value="UniProtKB-KW"/>
</dbReference>
<dbReference type="STRING" id="1858805.M5FX38"/>
<dbReference type="InterPro" id="IPR002347">
    <property type="entry name" value="SDR_fam"/>
</dbReference>
<dbReference type="RefSeq" id="XP_040624934.1">
    <property type="nucleotide sequence ID" value="XM_040769161.1"/>
</dbReference>
<dbReference type="OrthoDB" id="191139at2759"/>
<keyword evidence="3" id="KW-1185">Reference proteome</keyword>
<reference evidence="2 3" key="1">
    <citation type="journal article" date="2012" name="Science">
        <title>The Paleozoic origin of enzymatic lignin decomposition reconstructed from 31 fungal genomes.</title>
        <authorList>
            <person name="Floudas D."/>
            <person name="Binder M."/>
            <person name="Riley R."/>
            <person name="Barry K."/>
            <person name="Blanchette R.A."/>
            <person name="Henrissat B."/>
            <person name="Martinez A.T."/>
            <person name="Otillar R."/>
            <person name="Spatafora J.W."/>
            <person name="Yadav J.S."/>
            <person name="Aerts A."/>
            <person name="Benoit I."/>
            <person name="Boyd A."/>
            <person name="Carlson A."/>
            <person name="Copeland A."/>
            <person name="Coutinho P.M."/>
            <person name="de Vries R.P."/>
            <person name="Ferreira P."/>
            <person name="Findley K."/>
            <person name="Foster B."/>
            <person name="Gaskell J."/>
            <person name="Glotzer D."/>
            <person name="Gorecki P."/>
            <person name="Heitman J."/>
            <person name="Hesse C."/>
            <person name="Hori C."/>
            <person name="Igarashi K."/>
            <person name="Jurgens J.A."/>
            <person name="Kallen N."/>
            <person name="Kersten P."/>
            <person name="Kohler A."/>
            <person name="Kuees U."/>
            <person name="Kumar T.K.A."/>
            <person name="Kuo A."/>
            <person name="LaButti K."/>
            <person name="Larrondo L.F."/>
            <person name="Lindquist E."/>
            <person name="Ling A."/>
            <person name="Lombard V."/>
            <person name="Lucas S."/>
            <person name="Lundell T."/>
            <person name="Martin R."/>
            <person name="McLaughlin D.J."/>
            <person name="Morgenstern I."/>
            <person name="Morin E."/>
            <person name="Murat C."/>
            <person name="Nagy L.G."/>
            <person name="Nolan M."/>
            <person name="Ohm R.A."/>
            <person name="Patyshakuliyeva A."/>
            <person name="Rokas A."/>
            <person name="Ruiz-Duenas F.J."/>
            <person name="Sabat G."/>
            <person name="Salamov A."/>
            <person name="Samejima M."/>
            <person name="Schmutz J."/>
            <person name="Slot J.C."/>
            <person name="St John F."/>
            <person name="Stenlid J."/>
            <person name="Sun H."/>
            <person name="Sun S."/>
            <person name="Syed K."/>
            <person name="Tsang A."/>
            <person name="Wiebenga A."/>
            <person name="Young D."/>
            <person name="Pisabarro A."/>
            <person name="Eastwood D.C."/>
            <person name="Martin F."/>
            <person name="Cullen D."/>
            <person name="Grigoriev I.V."/>
            <person name="Hibbett D.S."/>
        </authorList>
    </citation>
    <scope>NUCLEOTIDE SEQUENCE [LARGE SCALE GENOMIC DNA]</scope>
    <source>
        <strain evidence="2 3">DJM-731 SS1</strain>
    </source>
</reference>
<dbReference type="Pfam" id="PF00106">
    <property type="entry name" value="adh_short"/>
    <property type="match status" value="1"/>
</dbReference>
<protein>
    <submittedName>
        <fullName evidence="2">NADP-binding protein</fullName>
    </submittedName>
</protein>